<dbReference type="InterPro" id="IPR007047">
    <property type="entry name" value="Flp_Fap"/>
</dbReference>
<keyword evidence="1" id="KW-1133">Transmembrane helix</keyword>
<reference evidence="3" key="1">
    <citation type="journal article" date="2019" name="Int. J. Syst. Evol. Microbiol.">
        <title>The Global Catalogue of Microorganisms (GCM) 10K type strain sequencing project: providing services to taxonomists for standard genome sequencing and annotation.</title>
        <authorList>
            <consortium name="The Broad Institute Genomics Platform"/>
            <consortium name="The Broad Institute Genome Sequencing Center for Infectious Disease"/>
            <person name="Wu L."/>
            <person name="Ma J."/>
        </authorList>
    </citation>
    <scope>NUCLEOTIDE SEQUENCE [LARGE SCALE GENOMIC DNA]</scope>
    <source>
        <strain evidence="3">JCM 18531</strain>
    </source>
</reference>
<dbReference type="RefSeq" id="WP_345524272.1">
    <property type="nucleotide sequence ID" value="NZ_BAABKM010000005.1"/>
</dbReference>
<feature type="transmembrane region" description="Helical" evidence="1">
    <location>
        <begin position="25"/>
        <end position="44"/>
    </location>
</feature>
<dbReference type="Proteomes" id="UP001499974">
    <property type="component" value="Unassembled WGS sequence"/>
</dbReference>
<gene>
    <name evidence="2" type="ORF">GCM10023349_47630</name>
</gene>
<evidence type="ECO:0000313" key="2">
    <source>
        <dbReference type="EMBL" id="GAA4721646.1"/>
    </source>
</evidence>
<organism evidence="2 3">
    <name type="scientific">Nocardioides conyzicola</name>
    <dbReference type="NCBI Taxonomy" id="1651781"/>
    <lineage>
        <taxon>Bacteria</taxon>
        <taxon>Bacillati</taxon>
        <taxon>Actinomycetota</taxon>
        <taxon>Actinomycetes</taxon>
        <taxon>Propionibacteriales</taxon>
        <taxon>Nocardioidaceae</taxon>
        <taxon>Nocardioides</taxon>
    </lineage>
</organism>
<evidence type="ECO:0000313" key="3">
    <source>
        <dbReference type="Proteomes" id="UP001499974"/>
    </source>
</evidence>
<keyword evidence="1" id="KW-0812">Transmembrane</keyword>
<name>A0ABP8Y696_9ACTN</name>
<accession>A0ABP8Y696</accession>
<dbReference type="Pfam" id="PF04964">
    <property type="entry name" value="Flp_Fap"/>
    <property type="match status" value="1"/>
</dbReference>
<evidence type="ECO:0008006" key="4">
    <source>
        <dbReference type="Google" id="ProtNLM"/>
    </source>
</evidence>
<evidence type="ECO:0000256" key="1">
    <source>
        <dbReference type="SAM" id="Phobius"/>
    </source>
</evidence>
<protein>
    <recommendedName>
        <fullName evidence="4">Flp family type IVb pilin</fullName>
    </recommendedName>
</protein>
<keyword evidence="3" id="KW-1185">Reference proteome</keyword>
<keyword evidence="1" id="KW-0472">Membrane</keyword>
<proteinExistence type="predicted"/>
<dbReference type="EMBL" id="BAABKM010000005">
    <property type="protein sequence ID" value="GAA4721646.1"/>
    <property type="molecule type" value="Genomic_DNA"/>
</dbReference>
<comment type="caution">
    <text evidence="2">The sequence shown here is derived from an EMBL/GenBank/DDBJ whole genome shotgun (WGS) entry which is preliminary data.</text>
</comment>
<sequence>MEHLRNLLQARRVDRDEAGASAVEYGLLVAGIAALIVAVVFLFGGMISKTFDDTCATIQGKGTTSTADCADNGSK</sequence>